<feature type="compositionally biased region" description="Basic and acidic residues" evidence="1">
    <location>
        <begin position="315"/>
        <end position="325"/>
    </location>
</feature>
<evidence type="ECO:0000313" key="4">
    <source>
        <dbReference type="Proteomes" id="UP000655868"/>
    </source>
</evidence>
<name>A0A934U6G9_9NOCA</name>
<evidence type="ECO:0000256" key="1">
    <source>
        <dbReference type="SAM" id="MobiDB-lite"/>
    </source>
</evidence>
<comment type="caution">
    <text evidence="3">The sequence shown here is derived from an EMBL/GenBank/DDBJ whole genome shotgun (WGS) entry which is preliminary data.</text>
</comment>
<dbReference type="PANTHER" id="PTHR43211:SF1">
    <property type="entry name" value="BLL6422 PROTEIN"/>
    <property type="match status" value="1"/>
</dbReference>
<keyword evidence="3" id="KW-0378">Hydrolase</keyword>
<dbReference type="InterPro" id="IPR011234">
    <property type="entry name" value="Fumarylacetoacetase-like_C"/>
</dbReference>
<accession>A0A934U6G9</accession>
<dbReference type="Pfam" id="PF01557">
    <property type="entry name" value="FAA_hydrolase"/>
    <property type="match status" value="1"/>
</dbReference>
<gene>
    <name evidence="3" type="ORF">JGU71_26460</name>
</gene>
<sequence length="325" mass="34866">MKLATYLDDTGRDRVGVVQNDRIHSLPSELTMRGLIDAGLGHTRSLGNDALGSPGVPLDSVHLLPPLEPASVRDFVTFQEHVEGVRRSIDGIVGVADAWFDAPTFYFTNPHAILGTGAQVRFPASSVDRDFELEVAVVVGRGGTSLDVSTARDHVFGYTIMNDWSARDLQRREMQVSLGPAKGKDFATTLGPWIVTADELDPYRDSDGFLDLWCSAEVNGAQVGRDLLSNMGWTFETMIAYASRDSRVVPGDVLGSGTTGNGGCLAELWGRNGRQDPPALRDGDVVTLTVEGIGTLTNRVGTAGPAPVLPPVRRRSAEHARSVAS</sequence>
<proteinExistence type="predicted"/>
<feature type="domain" description="Fumarylacetoacetase-like C-terminal" evidence="2">
    <location>
        <begin position="72"/>
        <end position="300"/>
    </location>
</feature>
<dbReference type="InterPro" id="IPR036663">
    <property type="entry name" value="Fumarylacetoacetase_C_sf"/>
</dbReference>
<organism evidence="3 4">
    <name type="scientific">Antrihabitans stalagmiti</name>
    <dbReference type="NCBI Taxonomy" id="2799499"/>
    <lineage>
        <taxon>Bacteria</taxon>
        <taxon>Bacillati</taxon>
        <taxon>Actinomycetota</taxon>
        <taxon>Actinomycetes</taxon>
        <taxon>Mycobacteriales</taxon>
        <taxon>Nocardiaceae</taxon>
        <taxon>Antrihabitans</taxon>
    </lineage>
</organism>
<keyword evidence="4" id="KW-1185">Reference proteome</keyword>
<dbReference type="GO" id="GO:0016787">
    <property type="term" value="F:hydrolase activity"/>
    <property type="evidence" value="ECO:0007669"/>
    <property type="project" value="UniProtKB-KW"/>
</dbReference>
<dbReference type="SUPFAM" id="SSF56529">
    <property type="entry name" value="FAH"/>
    <property type="match status" value="1"/>
</dbReference>
<dbReference type="EMBL" id="JAEMNV010000011">
    <property type="protein sequence ID" value="MBJ8342437.1"/>
    <property type="molecule type" value="Genomic_DNA"/>
</dbReference>
<dbReference type="Gene3D" id="3.90.850.10">
    <property type="entry name" value="Fumarylacetoacetase-like, C-terminal domain"/>
    <property type="match status" value="1"/>
</dbReference>
<evidence type="ECO:0000259" key="2">
    <source>
        <dbReference type="Pfam" id="PF01557"/>
    </source>
</evidence>
<feature type="region of interest" description="Disordered" evidence="1">
    <location>
        <begin position="300"/>
        <end position="325"/>
    </location>
</feature>
<dbReference type="AlphaFoldDB" id="A0A934U6G9"/>
<evidence type="ECO:0000313" key="3">
    <source>
        <dbReference type="EMBL" id="MBJ8342437.1"/>
    </source>
</evidence>
<dbReference type="PANTHER" id="PTHR43211">
    <property type="entry name" value="FUMARYLACETOACETATE HYDROLASE"/>
    <property type="match status" value="1"/>
</dbReference>
<reference evidence="3" key="1">
    <citation type="submission" date="2020-12" db="EMBL/GenBank/DDBJ databases">
        <title>Antrihabitans popcorni sp. nov. and Antrihabitans auranticaus sp. nov., isolated from a larva cave.</title>
        <authorList>
            <person name="Lee S.D."/>
            <person name="Kim I.S."/>
        </authorList>
    </citation>
    <scope>NUCLEOTIDE SEQUENCE</scope>
    <source>
        <strain evidence="3">YC3-6</strain>
    </source>
</reference>
<dbReference type="Proteomes" id="UP000655868">
    <property type="component" value="Unassembled WGS sequence"/>
</dbReference>
<dbReference type="RefSeq" id="WP_199707909.1">
    <property type="nucleotide sequence ID" value="NZ_JAEMNV010000011.1"/>
</dbReference>
<protein>
    <submittedName>
        <fullName evidence="3">Fumarylacetoacetate hydrolase family protein</fullName>
    </submittedName>
</protein>